<dbReference type="Proteomes" id="UP000886721">
    <property type="component" value="Unassembled WGS sequence"/>
</dbReference>
<comment type="similarity">
    <text evidence="1 4">Belongs to the short-chain dehydrogenases/reductases (SDR) family.</text>
</comment>
<reference evidence="5" key="1">
    <citation type="journal article" date="2021" name="PeerJ">
        <title>Extensive microbial diversity within the chicken gut microbiome revealed by metagenomics and culture.</title>
        <authorList>
            <person name="Gilroy R."/>
            <person name="Ravi A."/>
            <person name="Getino M."/>
            <person name="Pursley I."/>
            <person name="Horton D.L."/>
            <person name="Alikhan N.F."/>
            <person name="Baker D."/>
            <person name="Gharbi K."/>
            <person name="Hall N."/>
            <person name="Watson M."/>
            <person name="Adriaenssens E.M."/>
            <person name="Foster-Nyarko E."/>
            <person name="Jarju S."/>
            <person name="Secka A."/>
            <person name="Antonio M."/>
            <person name="Oren A."/>
            <person name="Chaudhuri R.R."/>
            <person name="La Ragione R."/>
            <person name="Hildebrand F."/>
            <person name="Pallen M.J."/>
        </authorList>
    </citation>
    <scope>NUCLEOTIDE SEQUENCE</scope>
    <source>
        <strain evidence="5">CHK191-13928</strain>
    </source>
</reference>
<name>A0A9D1WX91_9FIRM</name>
<evidence type="ECO:0000256" key="4">
    <source>
        <dbReference type="RuleBase" id="RU000363"/>
    </source>
</evidence>
<accession>A0A9D1WX91</accession>
<dbReference type="SUPFAM" id="SSF51735">
    <property type="entry name" value="NAD(P)-binding Rossmann-fold domains"/>
    <property type="match status" value="1"/>
</dbReference>
<dbReference type="GO" id="GO:0016491">
    <property type="term" value="F:oxidoreductase activity"/>
    <property type="evidence" value="ECO:0007669"/>
    <property type="project" value="UniProtKB-KW"/>
</dbReference>
<reference evidence="5" key="2">
    <citation type="submission" date="2021-04" db="EMBL/GenBank/DDBJ databases">
        <authorList>
            <person name="Gilroy R."/>
        </authorList>
    </citation>
    <scope>NUCLEOTIDE SEQUENCE</scope>
    <source>
        <strain evidence="5">CHK191-13928</strain>
    </source>
</reference>
<dbReference type="NCBIfam" id="NF047420">
    <property type="entry name" value="EF_P_mod_YmfI"/>
    <property type="match status" value="1"/>
</dbReference>
<dbReference type="GO" id="GO:0008202">
    <property type="term" value="P:steroid metabolic process"/>
    <property type="evidence" value="ECO:0007669"/>
    <property type="project" value="UniProtKB-KW"/>
</dbReference>
<dbReference type="InterPro" id="IPR020904">
    <property type="entry name" value="Sc_DH/Rdtase_CS"/>
</dbReference>
<dbReference type="GO" id="GO:0032787">
    <property type="term" value="P:monocarboxylic acid metabolic process"/>
    <property type="evidence" value="ECO:0007669"/>
    <property type="project" value="UniProtKB-ARBA"/>
</dbReference>
<evidence type="ECO:0000256" key="2">
    <source>
        <dbReference type="ARBA" id="ARBA00023002"/>
    </source>
</evidence>
<dbReference type="CDD" id="cd05233">
    <property type="entry name" value="SDR_c"/>
    <property type="match status" value="1"/>
</dbReference>
<evidence type="ECO:0000256" key="1">
    <source>
        <dbReference type="ARBA" id="ARBA00006484"/>
    </source>
</evidence>
<dbReference type="InterPro" id="IPR002347">
    <property type="entry name" value="SDR_fam"/>
</dbReference>
<dbReference type="AlphaFoldDB" id="A0A9D1WX91"/>
<keyword evidence="3" id="KW-0443">Lipid metabolism</keyword>
<gene>
    <name evidence="5" type="ORF">H9735_12130</name>
</gene>
<evidence type="ECO:0000313" key="5">
    <source>
        <dbReference type="EMBL" id="HIX68853.1"/>
    </source>
</evidence>
<comment type="caution">
    <text evidence="5">The sequence shown here is derived from an EMBL/GenBank/DDBJ whole genome shotgun (WGS) entry which is preliminary data.</text>
</comment>
<dbReference type="FunFam" id="3.40.50.720:FF:000173">
    <property type="entry name" value="3-oxoacyl-[acyl-carrier protein] reductase"/>
    <property type="match status" value="1"/>
</dbReference>
<dbReference type="PROSITE" id="PS00061">
    <property type="entry name" value="ADH_SHORT"/>
    <property type="match status" value="1"/>
</dbReference>
<protein>
    <submittedName>
        <fullName evidence="5">SDR family NAD(P)-dependent oxidoreductase</fullName>
    </submittedName>
</protein>
<proteinExistence type="inferred from homology"/>
<dbReference type="PRINTS" id="PR00080">
    <property type="entry name" value="SDRFAMILY"/>
</dbReference>
<dbReference type="PANTHER" id="PTHR42879:SF2">
    <property type="entry name" value="3-OXOACYL-[ACYL-CARRIER-PROTEIN] REDUCTASE FABG"/>
    <property type="match status" value="1"/>
</dbReference>
<evidence type="ECO:0000256" key="3">
    <source>
        <dbReference type="ARBA" id="ARBA00023221"/>
    </source>
</evidence>
<sequence length="241" mass="26049">MKTVLITGSSRGIGRAAALCFARNGWNVVIHGFRHPEKLKSLEAEIHQLGVSCLSFIGDVCQPDFLSDMIQTSIDHFGTIDCLVNNAGISKIGLFTDTTMKDWRQILDTNLTSALAASHAVLPHMIRNHSGKIINVSSVWGNEGASCEVLYSVSKGGINAFTKALAKETAPSNIQVNAVAFGMIDTDMNDEFSEEDLAMIREEIPADYIASPEEAGSMIFHVACAPAYMTGQIVTFSGGWY</sequence>
<dbReference type="PANTHER" id="PTHR42879">
    <property type="entry name" value="3-OXOACYL-(ACYL-CARRIER-PROTEIN) REDUCTASE"/>
    <property type="match status" value="1"/>
</dbReference>
<dbReference type="EMBL" id="DXEM01000035">
    <property type="protein sequence ID" value="HIX68853.1"/>
    <property type="molecule type" value="Genomic_DNA"/>
</dbReference>
<organism evidence="5 6">
    <name type="scientific">Candidatus Anaerostipes excrementavium</name>
    <dbReference type="NCBI Taxonomy" id="2838463"/>
    <lineage>
        <taxon>Bacteria</taxon>
        <taxon>Bacillati</taxon>
        <taxon>Bacillota</taxon>
        <taxon>Clostridia</taxon>
        <taxon>Lachnospirales</taxon>
        <taxon>Lachnospiraceae</taxon>
        <taxon>Anaerostipes</taxon>
    </lineage>
</organism>
<keyword evidence="2" id="KW-0560">Oxidoreductase</keyword>
<dbReference type="InterPro" id="IPR050259">
    <property type="entry name" value="SDR"/>
</dbReference>
<evidence type="ECO:0000313" key="6">
    <source>
        <dbReference type="Proteomes" id="UP000886721"/>
    </source>
</evidence>
<dbReference type="Gene3D" id="3.40.50.720">
    <property type="entry name" value="NAD(P)-binding Rossmann-like Domain"/>
    <property type="match status" value="1"/>
</dbReference>
<keyword evidence="3" id="KW-0753">Steroid metabolism</keyword>
<dbReference type="InterPro" id="IPR036291">
    <property type="entry name" value="NAD(P)-bd_dom_sf"/>
</dbReference>
<dbReference type="Pfam" id="PF00106">
    <property type="entry name" value="adh_short"/>
    <property type="match status" value="1"/>
</dbReference>
<dbReference type="PRINTS" id="PR00081">
    <property type="entry name" value="GDHRDH"/>
</dbReference>